<dbReference type="PANTHER" id="PTHR11200:SF300">
    <property type="entry name" value="TYPE II INOSITOL 1,4,5-TRISPHOSPHATE 5-PHOSPHATASE"/>
    <property type="match status" value="1"/>
</dbReference>
<sequence length="988" mass="109022">MSALESSIRALLRPSDQVKVVLEASVAPPLNSSETPESPRSSGSQIIEPDESRNKRILAVVSHSDGPNTQEEGSVFILKSKPASRPFDQSDILRVFPIFGGFSITMAQVRRETWPLAAQSTPGLLALTIKQGDIEGLDPLTLCTPNIQTLREVLAECKRLKELADAPPASAAPPLTTFSWLAPYTSKRVPLPPLFSTPQDLRIAHKPLHTRLSAAFAGEAGDDFVDIVRIRDDWIRTRVRETGSKGKRNLRIRIGTFNVNGNLPSQDLSSWIGGGGAKGGDILIPPLKEISPFSVGEVAKNPFDDSSVSEPKSETTTLVSETEKEDIKHIDSDADAGPDLLVLGFQELDLSTEALIYSTSTLKEEAWCTAIFAALGERAEGYEKLASKQLVGMLIVVIVRKTLRGQFSDIKSSAAGTGIMGLMGNKGGTAVRMKFTPPVTATDDDDDEVKSPAPTVFTFVNAHLAAFDEMWEKRNSDYHEIVKRLQFNLGVAATTAVVTGQEGAMVPVMCNIFETDVLFWMGDLNYRIDVPDADVRTILSSDEWAESRYETLLQYDQLNSAVRARKAFDIFSEGPIKHLPTYRFNAGLLKDELGYDLKRRPAWTDRVLYTSSTFAPVQQLSYTGHPQITQSDHRPVAAEFDVQVDLYDLPAAESAADRLFRQLNGLEDAHEDTNARVNLKIMDPAVDLGKLSYRKTVTKRVGVRNIGKVPCAYRLVPIDPESSIHPDWLKVEPMTALLLPDELVYITLTAYVDNDSASRLNIDHKELECTLILHTVMGKDHFIAVTAEYVPTCFANKLSRLTLLPGPVRSLKSSSELLAEDRAINAPREIMRLVNWMMAPNLNLDKVFLSPADESLVDSIRECLDTGADFPFPATPNDDKVPIAFGETLLRLLDSLPEPLVPVDLYPRCSEITSRDEAFELLDVFPPAAVNVWISVTAFLHFICQSSPDSDNKTNKIAALFAPVLLRDSANLYSPVGRRNFLLYFIQS</sequence>
<dbReference type="EMBL" id="JAWWNJ010000013">
    <property type="protein sequence ID" value="KAK7042605.1"/>
    <property type="molecule type" value="Genomic_DNA"/>
</dbReference>
<organism evidence="7 8">
    <name type="scientific">Favolaschia claudopus</name>
    <dbReference type="NCBI Taxonomy" id="2862362"/>
    <lineage>
        <taxon>Eukaryota</taxon>
        <taxon>Fungi</taxon>
        <taxon>Dikarya</taxon>
        <taxon>Basidiomycota</taxon>
        <taxon>Agaricomycotina</taxon>
        <taxon>Agaricomycetes</taxon>
        <taxon>Agaricomycetidae</taxon>
        <taxon>Agaricales</taxon>
        <taxon>Marasmiineae</taxon>
        <taxon>Mycenaceae</taxon>
        <taxon>Favolaschia</taxon>
    </lineage>
</organism>
<feature type="domain" description="Rho-GAP" evidence="6">
    <location>
        <begin position="809"/>
        <end position="988"/>
    </location>
</feature>
<proteinExistence type="predicted"/>
<dbReference type="SMART" id="SM00324">
    <property type="entry name" value="RhoGAP"/>
    <property type="match status" value="1"/>
</dbReference>
<dbReference type="PANTHER" id="PTHR11200">
    <property type="entry name" value="INOSITOL 5-PHOSPHATASE"/>
    <property type="match status" value="1"/>
</dbReference>
<dbReference type="Pfam" id="PF00620">
    <property type="entry name" value="RhoGAP"/>
    <property type="match status" value="1"/>
</dbReference>
<dbReference type="InterPro" id="IPR000198">
    <property type="entry name" value="RhoGAP_dom"/>
</dbReference>
<dbReference type="InterPro" id="IPR008936">
    <property type="entry name" value="Rho_GTPase_activation_prot"/>
</dbReference>
<evidence type="ECO:0000256" key="1">
    <source>
        <dbReference type="ARBA" id="ARBA00004146"/>
    </source>
</evidence>
<comment type="caution">
    <text evidence="7">The sequence shown here is derived from an EMBL/GenBank/DDBJ whole genome shotgun (WGS) entry which is preliminary data.</text>
</comment>
<dbReference type="InterPro" id="IPR000300">
    <property type="entry name" value="IPPc"/>
</dbReference>
<protein>
    <submittedName>
        <fullName evidence="7">Inositol polyphosphate 5-phosphatase OCRL-1</fullName>
    </submittedName>
</protein>
<evidence type="ECO:0000313" key="8">
    <source>
        <dbReference type="Proteomes" id="UP001362999"/>
    </source>
</evidence>
<dbReference type="GO" id="GO:0007165">
    <property type="term" value="P:signal transduction"/>
    <property type="evidence" value="ECO:0007669"/>
    <property type="project" value="InterPro"/>
</dbReference>
<feature type="compositionally biased region" description="Polar residues" evidence="5">
    <location>
        <begin position="30"/>
        <end position="45"/>
    </location>
</feature>
<dbReference type="Gene3D" id="2.60.40.10">
    <property type="entry name" value="Immunoglobulins"/>
    <property type="match status" value="1"/>
</dbReference>
<dbReference type="SMART" id="SM00128">
    <property type="entry name" value="IPPc"/>
    <property type="match status" value="1"/>
</dbReference>
<keyword evidence="4" id="KW-0968">Cytoplasmic vesicle</keyword>
<dbReference type="InterPro" id="IPR013783">
    <property type="entry name" value="Ig-like_fold"/>
</dbReference>
<dbReference type="InterPro" id="IPR048869">
    <property type="entry name" value="OCRL-1_2_ASH"/>
</dbReference>
<dbReference type="Proteomes" id="UP001362999">
    <property type="component" value="Unassembled WGS sequence"/>
</dbReference>
<evidence type="ECO:0000256" key="4">
    <source>
        <dbReference type="ARBA" id="ARBA00023329"/>
    </source>
</evidence>
<keyword evidence="8" id="KW-1185">Reference proteome</keyword>
<dbReference type="Gene3D" id="1.10.555.10">
    <property type="entry name" value="Rho GTPase activation protein"/>
    <property type="match status" value="1"/>
</dbReference>
<dbReference type="SUPFAM" id="SSF48350">
    <property type="entry name" value="GTPase activation domain, GAP"/>
    <property type="match status" value="1"/>
</dbReference>
<evidence type="ECO:0000256" key="5">
    <source>
        <dbReference type="SAM" id="MobiDB-lite"/>
    </source>
</evidence>
<dbReference type="GO" id="GO:0031901">
    <property type="term" value="C:early endosome membrane"/>
    <property type="evidence" value="ECO:0007669"/>
    <property type="project" value="UniProtKB-SubCell"/>
</dbReference>
<reference evidence="7 8" key="1">
    <citation type="journal article" date="2024" name="J Genomics">
        <title>Draft genome sequencing and assembly of Favolaschia claudopus CIRM-BRFM 2984 isolated from oak limbs.</title>
        <authorList>
            <person name="Navarro D."/>
            <person name="Drula E."/>
            <person name="Chaduli D."/>
            <person name="Cazenave R."/>
            <person name="Ahrendt S."/>
            <person name="Wang J."/>
            <person name="Lipzen A."/>
            <person name="Daum C."/>
            <person name="Barry K."/>
            <person name="Grigoriev I.V."/>
            <person name="Favel A."/>
            <person name="Rosso M.N."/>
            <person name="Martin F."/>
        </authorList>
    </citation>
    <scope>NUCLEOTIDE SEQUENCE [LARGE SCALE GENOMIC DNA]</scope>
    <source>
        <strain evidence="7 8">CIRM-BRFM 2984</strain>
    </source>
</reference>
<name>A0AAW0CXB6_9AGAR</name>
<dbReference type="PROSITE" id="PS50238">
    <property type="entry name" value="RHOGAP"/>
    <property type="match status" value="1"/>
</dbReference>
<evidence type="ECO:0000256" key="3">
    <source>
        <dbReference type="ARBA" id="ARBA00022753"/>
    </source>
</evidence>
<gene>
    <name evidence="7" type="ORF">R3P38DRAFT_2891376</name>
</gene>
<evidence type="ECO:0000256" key="2">
    <source>
        <dbReference type="ARBA" id="ARBA00004580"/>
    </source>
</evidence>
<evidence type="ECO:0000259" key="6">
    <source>
        <dbReference type="PROSITE" id="PS50238"/>
    </source>
</evidence>
<accession>A0AAW0CXB6</accession>
<dbReference type="AlphaFoldDB" id="A0AAW0CXB6"/>
<dbReference type="GO" id="GO:0046856">
    <property type="term" value="P:phosphatidylinositol dephosphorylation"/>
    <property type="evidence" value="ECO:0007669"/>
    <property type="project" value="InterPro"/>
</dbReference>
<dbReference type="GO" id="GO:0004439">
    <property type="term" value="F:phosphatidylinositol-4,5-bisphosphate 5-phosphatase activity"/>
    <property type="evidence" value="ECO:0007669"/>
    <property type="project" value="TreeGrafter"/>
</dbReference>
<dbReference type="InterPro" id="IPR046985">
    <property type="entry name" value="IP5"/>
</dbReference>
<evidence type="ECO:0000313" key="7">
    <source>
        <dbReference type="EMBL" id="KAK7042605.1"/>
    </source>
</evidence>
<keyword evidence="3" id="KW-0967">Endosome</keyword>
<dbReference type="Gene3D" id="3.60.10.10">
    <property type="entry name" value="Endonuclease/exonuclease/phosphatase"/>
    <property type="match status" value="1"/>
</dbReference>
<dbReference type="SUPFAM" id="SSF56219">
    <property type="entry name" value="DNase I-like"/>
    <property type="match status" value="1"/>
</dbReference>
<dbReference type="Pfam" id="PF21310">
    <property type="entry name" value="OCRL-like_ASH"/>
    <property type="match status" value="1"/>
</dbReference>
<comment type="subcellular location">
    <subcellularLocation>
        <location evidence="2">Cytoplasmic vesicle</location>
        <location evidence="2">Phagosome membrane</location>
    </subcellularLocation>
    <subcellularLocation>
        <location evidence="1">Early endosome membrane</location>
    </subcellularLocation>
</comment>
<feature type="region of interest" description="Disordered" evidence="5">
    <location>
        <begin position="29"/>
        <end position="49"/>
    </location>
</feature>
<dbReference type="InterPro" id="IPR036691">
    <property type="entry name" value="Endo/exonu/phosph_ase_sf"/>
</dbReference>
<dbReference type="Pfam" id="PF22669">
    <property type="entry name" value="Exo_endo_phos2"/>
    <property type="match status" value="1"/>
</dbReference>